<comment type="subcellular location">
    <subcellularLocation>
        <location evidence="6">Cell membrane</location>
        <topology evidence="6">Multi-pass membrane protein</topology>
    </subcellularLocation>
    <subcellularLocation>
        <location evidence="1">Membrane</location>
        <topology evidence="1">Multi-pass membrane protein</topology>
    </subcellularLocation>
</comment>
<feature type="transmembrane region" description="Helical" evidence="6">
    <location>
        <begin position="244"/>
        <end position="265"/>
    </location>
</feature>
<evidence type="ECO:0000313" key="9">
    <source>
        <dbReference type="Proteomes" id="UP001428817"/>
    </source>
</evidence>
<gene>
    <name evidence="8" type="ORF">GCM10023321_20600</name>
</gene>
<evidence type="ECO:0000256" key="2">
    <source>
        <dbReference type="ARBA" id="ARBA00022692"/>
    </source>
</evidence>
<feature type="transmembrane region" description="Helical" evidence="6">
    <location>
        <begin position="164"/>
        <end position="181"/>
    </location>
</feature>
<dbReference type="PANTHER" id="PTHR43229:SF2">
    <property type="entry name" value="NODULATION PROTEIN J"/>
    <property type="match status" value="1"/>
</dbReference>
<evidence type="ECO:0000313" key="8">
    <source>
        <dbReference type="EMBL" id="GAA5152240.1"/>
    </source>
</evidence>
<evidence type="ECO:0000256" key="5">
    <source>
        <dbReference type="ARBA" id="ARBA00023251"/>
    </source>
</evidence>
<feature type="transmembrane region" description="Helical" evidence="6">
    <location>
        <begin position="67"/>
        <end position="90"/>
    </location>
</feature>
<keyword evidence="3 6" id="KW-1133">Transmembrane helix</keyword>
<comment type="caution">
    <text evidence="8">The sequence shown here is derived from an EMBL/GenBank/DDBJ whole genome shotgun (WGS) entry which is preliminary data.</text>
</comment>
<name>A0ABP9PU59_9PSEU</name>
<keyword evidence="2 6" id="KW-0812">Transmembrane</keyword>
<feature type="transmembrane region" description="Helical" evidence="6">
    <location>
        <begin position="141"/>
        <end position="158"/>
    </location>
</feature>
<feature type="transmembrane region" description="Helical" evidence="6">
    <location>
        <begin position="110"/>
        <end position="134"/>
    </location>
</feature>
<evidence type="ECO:0000259" key="7">
    <source>
        <dbReference type="PROSITE" id="PS51012"/>
    </source>
</evidence>
<keyword evidence="4 6" id="KW-0472">Membrane</keyword>
<evidence type="ECO:0000256" key="6">
    <source>
        <dbReference type="RuleBase" id="RU361157"/>
    </source>
</evidence>
<feature type="transmembrane region" description="Helical" evidence="6">
    <location>
        <begin position="193"/>
        <end position="218"/>
    </location>
</feature>
<keyword evidence="6" id="KW-0813">Transport</keyword>
<evidence type="ECO:0000256" key="3">
    <source>
        <dbReference type="ARBA" id="ARBA00022989"/>
    </source>
</evidence>
<dbReference type="InterPro" id="IPR047817">
    <property type="entry name" value="ABC2_TM_bact-type"/>
</dbReference>
<dbReference type="PROSITE" id="PS51012">
    <property type="entry name" value="ABC_TM2"/>
    <property type="match status" value="1"/>
</dbReference>
<protein>
    <recommendedName>
        <fullName evidence="6">Transport permease protein</fullName>
    </recommendedName>
</protein>
<sequence>MSVDTPRSIGRVLPGWRAVLVILEHFVIWYRKGWRATVVSSVFQPVLFLLAFGVGFGTLVDRAAPGGSAAVGGVPYLVYLAPGLLAMSAVQTAAFESTYPVLSGFKWQQLYWGMVAAPFTPAQVAIGQLTWVSLRMITSGAAYLLLIAAVGGVTGFGILLSLLAATLCGTAFSALTIAFSASMKDEGAAFASYFRFVLIPMTLFAGTFFPVAQLPAWLRPVAWVTPLWHGTELARGFALGGLRLWPMLGHLGYLLALLALGVWLIRWRFTVRLYR</sequence>
<proteinExistence type="inferred from homology"/>
<keyword evidence="9" id="KW-1185">Reference proteome</keyword>
<dbReference type="RefSeq" id="WP_185066507.1">
    <property type="nucleotide sequence ID" value="NZ_BAABJP010000007.1"/>
</dbReference>
<dbReference type="InterPro" id="IPR000412">
    <property type="entry name" value="ABC_2_transport"/>
</dbReference>
<dbReference type="PANTHER" id="PTHR43229">
    <property type="entry name" value="NODULATION PROTEIN J"/>
    <property type="match status" value="1"/>
</dbReference>
<feature type="domain" description="ABC transmembrane type-2" evidence="7">
    <location>
        <begin position="36"/>
        <end position="268"/>
    </location>
</feature>
<organism evidence="8 9">
    <name type="scientific">Pseudonocardia eucalypti</name>
    <dbReference type="NCBI Taxonomy" id="648755"/>
    <lineage>
        <taxon>Bacteria</taxon>
        <taxon>Bacillati</taxon>
        <taxon>Actinomycetota</taxon>
        <taxon>Actinomycetes</taxon>
        <taxon>Pseudonocardiales</taxon>
        <taxon>Pseudonocardiaceae</taxon>
        <taxon>Pseudonocardia</taxon>
    </lineage>
</organism>
<dbReference type="PRINTS" id="PR00164">
    <property type="entry name" value="ABC2TRNSPORT"/>
</dbReference>
<dbReference type="Pfam" id="PF01061">
    <property type="entry name" value="ABC2_membrane"/>
    <property type="match status" value="1"/>
</dbReference>
<comment type="similarity">
    <text evidence="6">Belongs to the ABC-2 integral membrane protein family.</text>
</comment>
<dbReference type="InterPro" id="IPR013525">
    <property type="entry name" value="ABC2_TM"/>
</dbReference>
<dbReference type="InterPro" id="IPR051784">
    <property type="entry name" value="Nod_factor_ABC_transporter"/>
</dbReference>
<evidence type="ECO:0000256" key="4">
    <source>
        <dbReference type="ARBA" id="ARBA00023136"/>
    </source>
</evidence>
<accession>A0ABP9PU59</accession>
<dbReference type="PIRSF" id="PIRSF006648">
    <property type="entry name" value="DrrB"/>
    <property type="match status" value="1"/>
</dbReference>
<dbReference type="EMBL" id="BAABJP010000007">
    <property type="protein sequence ID" value="GAA5152240.1"/>
    <property type="molecule type" value="Genomic_DNA"/>
</dbReference>
<reference evidence="9" key="1">
    <citation type="journal article" date="2019" name="Int. J. Syst. Evol. Microbiol.">
        <title>The Global Catalogue of Microorganisms (GCM) 10K type strain sequencing project: providing services to taxonomists for standard genome sequencing and annotation.</title>
        <authorList>
            <consortium name="The Broad Institute Genomics Platform"/>
            <consortium name="The Broad Institute Genome Sequencing Center for Infectious Disease"/>
            <person name="Wu L."/>
            <person name="Ma J."/>
        </authorList>
    </citation>
    <scope>NUCLEOTIDE SEQUENCE [LARGE SCALE GENOMIC DNA]</scope>
    <source>
        <strain evidence="9">JCM 18303</strain>
    </source>
</reference>
<evidence type="ECO:0000256" key="1">
    <source>
        <dbReference type="ARBA" id="ARBA00004141"/>
    </source>
</evidence>
<keyword evidence="6" id="KW-1003">Cell membrane</keyword>
<keyword evidence="5" id="KW-0046">Antibiotic resistance</keyword>
<dbReference type="Proteomes" id="UP001428817">
    <property type="component" value="Unassembled WGS sequence"/>
</dbReference>
<feature type="transmembrane region" description="Helical" evidence="6">
    <location>
        <begin position="42"/>
        <end position="60"/>
    </location>
</feature>